<comment type="subcellular location">
    <subcellularLocation>
        <location evidence="1">Endomembrane system</location>
        <topology evidence="1">Multi-pass membrane protein</topology>
    </subcellularLocation>
</comment>
<evidence type="ECO:0000259" key="9">
    <source>
        <dbReference type="Pfam" id="PF01699"/>
    </source>
</evidence>
<keyword evidence="3" id="KW-0813">Transport</keyword>
<feature type="domain" description="Sodium/calcium exchanger membrane region" evidence="9">
    <location>
        <begin position="108"/>
        <end position="272"/>
    </location>
</feature>
<dbReference type="Proteomes" id="UP000620124">
    <property type="component" value="Unassembled WGS sequence"/>
</dbReference>
<feature type="transmembrane region" description="Helical" evidence="8">
    <location>
        <begin position="397"/>
        <end position="416"/>
    </location>
</feature>
<dbReference type="EMBL" id="JACAZI010000009">
    <property type="protein sequence ID" value="KAF7353064.1"/>
    <property type="molecule type" value="Genomic_DNA"/>
</dbReference>
<dbReference type="Pfam" id="PF01699">
    <property type="entry name" value="Na_Ca_ex"/>
    <property type="match status" value="2"/>
</dbReference>
<dbReference type="PANTHER" id="PTHR31503">
    <property type="entry name" value="VACUOLAR CALCIUM ION TRANSPORTER"/>
    <property type="match status" value="1"/>
</dbReference>
<dbReference type="GO" id="GO:0006874">
    <property type="term" value="P:intracellular calcium ion homeostasis"/>
    <property type="evidence" value="ECO:0007669"/>
    <property type="project" value="TreeGrafter"/>
</dbReference>
<dbReference type="InterPro" id="IPR004713">
    <property type="entry name" value="CaH_exchang"/>
</dbReference>
<feature type="transmembrane region" description="Helical" evidence="8">
    <location>
        <begin position="69"/>
        <end position="91"/>
    </location>
</feature>
<evidence type="ECO:0000256" key="1">
    <source>
        <dbReference type="ARBA" id="ARBA00004127"/>
    </source>
</evidence>
<dbReference type="GO" id="GO:0015369">
    <property type="term" value="F:calcium:proton antiporter activity"/>
    <property type="evidence" value="ECO:0007669"/>
    <property type="project" value="UniProtKB-ARBA"/>
</dbReference>
<proteinExistence type="inferred from homology"/>
<keyword evidence="5 8" id="KW-1133">Transmembrane helix</keyword>
<accession>A0A8H7CWG7</accession>
<feature type="transmembrane region" description="Helical" evidence="8">
    <location>
        <begin position="422"/>
        <end position="442"/>
    </location>
</feature>
<evidence type="ECO:0000256" key="5">
    <source>
        <dbReference type="ARBA" id="ARBA00022989"/>
    </source>
</evidence>
<dbReference type="GO" id="GO:0000329">
    <property type="term" value="C:fungal-type vacuole membrane"/>
    <property type="evidence" value="ECO:0007669"/>
    <property type="project" value="TreeGrafter"/>
</dbReference>
<dbReference type="Gene3D" id="1.20.1420.30">
    <property type="entry name" value="NCX, central ion-binding region"/>
    <property type="match status" value="1"/>
</dbReference>
<evidence type="ECO:0000256" key="3">
    <source>
        <dbReference type="ARBA" id="ARBA00022448"/>
    </source>
</evidence>
<keyword evidence="6" id="KW-0406">Ion transport</keyword>
<organism evidence="10 11">
    <name type="scientific">Mycena venus</name>
    <dbReference type="NCBI Taxonomy" id="2733690"/>
    <lineage>
        <taxon>Eukaryota</taxon>
        <taxon>Fungi</taxon>
        <taxon>Dikarya</taxon>
        <taxon>Basidiomycota</taxon>
        <taxon>Agaricomycotina</taxon>
        <taxon>Agaricomycetes</taxon>
        <taxon>Agaricomycetidae</taxon>
        <taxon>Agaricales</taxon>
        <taxon>Marasmiineae</taxon>
        <taxon>Mycenaceae</taxon>
        <taxon>Mycena</taxon>
    </lineage>
</organism>
<dbReference type="OrthoDB" id="1699231at2759"/>
<feature type="domain" description="Sodium/calcium exchanger membrane region" evidence="9">
    <location>
        <begin position="315"/>
        <end position="468"/>
    </location>
</feature>
<evidence type="ECO:0000256" key="7">
    <source>
        <dbReference type="ARBA" id="ARBA00023136"/>
    </source>
</evidence>
<sequence>MSTTVVQRTAFGRIADEEQGLAISRSNSETPETREKPELLDPSARAYRMADRFLRKGKSKVGFVESLKAIMYSSWLNVLLLFIPIAWVAHFSNANNKEDPQKTFKYQGTFILCFLSIIPLEKLFDYGGEQMTFYLGADLGDLLVVTLNNAVEATLAIILLKKCELKLLQSTIIGVVILHLLLIPGVAFVTGGARVLEQDLHPHLTQLNHTLLTIGVMTLLLPAAFFAALDKAATSTAAEAAETFINDTNRHKFLQMSRGLAVILLTVYICSRIFLHDPPGENFELAQHKLAPEALKERAEEINNSEPEVNQWVCIGMLIITIGIMAATAEWLVDSIEFVREAGGMNEEWFGLILLPLVSFSGDGFLAIVFFFRSCLQYMRGQPSPPATMANARPIDLSIQFTMFWMPFIVLLGWWLGKPMSLLFDVFEVALVISSCFIVNYVTADSKTNWAEGYAMLSFYVMIALCSWFYAGQEDVAVLLECESVAEFLAKGVQAAGSD</sequence>
<feature type="transmembrane region" description="Helical" evidence="8">
    <location>
        <begin position="353"/>
        <end position="376"/>
    </location>
</feature>
<reference evidence="10" key="1">
    <citation type="submission" date="2020-05" db="EMBL/GenBank/DDBJ databases">
        <title>Mycena genomes resolve the evolution of fungal bioluminescence.</title>
        <authorList>
            <person name="Tsai I.J."/>
        </authorList>
    </citation>
    <scope>NUCLEOTIDE SEQUENCE</scope>
    <source>
        <strain evidence="10">CCC161011</strain>
    </source>
</reference>
<comment type="caution">
    <text evidence="10">The sequence shown here is derived from an EMBL/GenBank/DDBJ whole genome shotgun (WGS) entry which is preliminary data.</text>
</comment>
<feature type="transmembrane region" description="Helical" evidence="8">
    <location>
        <begin position="454"/>
        <end position="471"/>
    </location>
</feature>
<dbReference type="PANTHER" id="PTHR31503:SF20">
    <property type="entry name" value="CA(2+)_H(+) EXCHANGER, PUTATIVE (EUROFUNG)-RELATED"/>
    <property type="match status" value="1"/>
</dbReference>
<dbReference type="GO" id="GO:0012505">
    <property type="term" value="C:endomembrane system"/>
    <property type="evidence" value="ECO:0007669"/>
    <property type="project" value="UniProtKB-SubCell"/>
</dbReference>
<dbReference type="InterPro" id="IPR044880">
    <property type="entry name" value="NCX_ion-bd_dom_sf"/>
</dbReference>
<dbReference type="AlphaFoldDB" id="A0A8H7CWG7"/>
<name>A0A8H7CWG7_9AGAR</name>
<evidence type="ECO:0000256" key="6">
    <source>
        <dbReference type="ARBA" id="ARBA00023065"/>
    </source>
</evidence>
<feature type="transmembrane region" description="Helical" evidence="8">
    <location>
        <begin position="172"/>
        <end position="191"/>
    </location>
</feature>
<evidence type="ECO:0000313" key="10">
    <source>
        <dbReference type="EMBL" id="KAF7353064.1"/>
    </source>
</evidence>
<feature type="transmembrane region" description="Helical" evidence="8">
    <location>
        <begin position="103"/>
        <end position="120"/>
    </location>
</feature>
<evidence type="ECO:0000313" key="11">
    <source>
        <dbReference type="Proteomes" id="UP000620124"/>
    </source>
</evidence>
<evidence type="ECO:0000256" key="8">
    <source>
        <dbReference type="SAM" id="Phobius"/>
    </source>
</evidence>
<keyword evidence="4 8" id="KW-0812">Transmembrane</keyword>
<evidence type="ECO:0000256" key="4">
    <source>
        <dbReference type="ARBA" id="ARBA00022692"/>
    </source>
</evidence>
<dbReference type="InterPro" id="IPR004837">
    <property type="entry name" value="NaCa_Exmemb"/>
</dbReference>
<feature type="transmembrane region" description="Helical" evidence="8">
    <location>
        <begin position="211"/>
        <end position="229"/>
    </location>
</feature>
<keyword evidence="11" id="KW-1185">Reference proteome</keyword>
<evidence type="ECO:0000256" key="2">
    <source>
        <dbReference type="ARBA" id="ARBA00008170"/>
    </source>
</evidence>
<keyword evidence="7 8" id="KW-0472">Membrane</keyword>
<comment type="similarity">
    <text evidence="2">Belongs to the Ca(2+):cation antiporter (CaCA) (TC 2.A.19) family.</text>
</comment>
<feature type="transmembrane region" description="Helical" evidence="8">
    <location>
        <begin position="312"/>
        <end position="333"/>
    </location>
</feature>
<gene>
    <name evidence="10" type="ORF">MVEN_01274300</name>
</gene>
<protein>
    <submittedName>
        <fullName evidence="10">Vacuolar calcium ion transporter</fullName>
    </submittedName>
</protein>